<name>A0ACA9KZI6_9GLOM</name>
<reference evidence="1" key="1">
    <citation type="submission" date="2021-06" db="EMBL/GenBank/DDBJ databases">
        <authorList>
            <person name="Kallberg Y."/>
            <person name="Tangrot J."/>
            <person name="Rosling A."/>
        </authorList>
    </citation>
    <scope>NUCLEOTIDE SEQUENCE</scope>
    <source>
        <strain evidence="1">CL356</strain>
    </source>
</reference>
<dbReference type="Proteomes" id="UP000789525">
    <property type="component" value="Unassembled WGS sequence"/>
</dbReference>
<organism evidence="1 2">
    <name type="scientific">Acaulospora colombiana</name>
    <dbReference type="NCBI Taxonomy" id="27376"/>
    <lineage>
        <taxon>Eukaryota</taxon>
        <taxon>Fungi</taxon>
        <taxon>Fungi incertae sedis</taxon>
        <taxon>Mucoromycota</taxon>
        <taxon>Glomeromycotina</taxon>
        <taxon>Glomeromycetes</taxon>
        <taxon>Diversisporales</taxon>
        <taxon>Acaulosporaceae</taxon>
        <taxon>Acaulospora</taxon>
    </lineage>
</organism>
<comment type="caution">
    <text evidence="1">The sequence shown here is derived from an EMBL/GenBank/DDBJ whole genome shotgun (WGS) entry which is preliminary data.</text>
</comment>
<protein>
    <submittedName>
        <fullName evidence="1">17617_t:CDS:1</fullName>
    </submittedName>
</protein>
<gene>
    <name evidence="1" type="ORF">ACOLOM_LOCUS2780</name>
</gene>
<dbReference type="EMBL" id="CAJVPT010003816">
    <property type="protein sequence ID" value="CAG8500609.1"/>
    <property type="molecule type" value="Genomic_DNA"/>
</dbReference>
<evidence type="ECO:0000313" key="2">
    <source>
        <dbReference type="Proteomes" id="UP000789525"/>
    </source>
</evidence>
<evidence type="ECO:0000313" key="1">
    <source>
        <dbReference type="EMBL" id="CAG8500609.1"/>
    </source>
</evidence>
<sequence>MDLLDLNKVSSFDILSLLVASDELLLEELFQHVQSHLIKKESAWIKQNFVTILHTIFRLVSCKELKDYCLELICDNPKPLFDSENFPSLDKDIFLQLIKRDELNFEEVDIWEHLIKWGIYQTPGIEELTDKTKLSEKNFKELKKTVNPFIPYIRFYEISSKDFFNKVRPFRNVLPSILFEDVMSFLMAKTEPTQESLPSRMGSIIDNSKIITRKHANIISNWIEKKDTFATINKRYRYYFTLLYRGTRDGFNANSFHQKVNGRGQAIAVIKVKESEEIIGGFNANGWSGNGSYNQYNTYNWINNYDNFIFSFGSQKNYRIGRFNGSYGIYDQAGTMINFGNSDLLLNTGQNGSCSQSSYDKCILDTRSFFAEELEVFSVVKKNR</sequence>
<accession>A0ACA9KZI6</accession>
<keyword evidence="2" id="KW-1185">Reference proteome</keyword>
<proteinExistence type="predicted"/>